<keyword evidence="2" id="KW-0813">Transport</keyword>
<evidence type="ECO:0000256" key="8">
    <source>
        <dbReference type="SAM" id="Phobius"/>
    </source>
</evidence>
<dbReference type="InterPro" id="IPR041491">
    <property type="entry name" value="TRPM_SLOG"/>
</dbReference>
<keyword evidence="5" id="KW-0406">Ion transport</keyword>
<feature type="transmembrane region" description="Helical" evidence="8">
    <location>
        <begin position="1000"/>
        <end position="1019"/>
    </location>
</feature>
<evidence type="ECO:0000256" key="3">
    <source>
        <dbReference type="ARBA" id="ARBA00022692"/>
    </source>
</evidence>
<evidence type="ECO:0000256" key="4">
    <source>
        <dbReference type="ARBA" id="ARBA00022989"/>
    </source>
</evidence>
<protein>
    <submittedName>
        <fullName evidence="11">Uncharacterized protein</fullName>
    </submittedName>
</protein>
<evidence type="ECO:0000313" key="12">
    <source>
        <dbReference type="Proteomes" id="UP000663862"/>
    </source>
</evidence>
<dbReference type="InterPro" id="IPR050927">
    <property type="entry name" value="TRPM"/>
</dbReference>
<evidence type="ECO:0000256" key="6">
    <source>
        <dbReference type="ARBA" id="ARBA00023136"/>
    </source>
</evidence>
<dbReference type="Pfam" id="PF18139">
    <property type="entry name" value="LSDAT_euk"/>
    <property type="match status" value="1"/>
</dbReference>
<name>A0A820EME4_9BILA</name>
<feature type="transmembrane region" description="Helical" evidence="8">
    <location>
        <begin position="856"/>
        <end position="875"/>
    </location>
</feature>
<evidence type="ECO:0000256" key="7">
    <source>
        <dbReference type="ARBA" id="ARBA00023303"/>
    </source>
</evidence>
<evidence type="ECO:0000259" key="10">
    <source>
        <dbReference type="Pfam" id="PF25508"/>
    </source>
</evidence>
<evidence type="ECO:0000256" key="5">
    <source>
        <dbReference type="ARBA" id="ARBA00023065"/>
    </source>
</evidence>
<dbReference type="Proteomes" id="UP000663862">
    <property type="component" value="Unassembled WGS sequence"/>
</dbReference>
<dbReference type="AlphaFoldDB" id="A0A820EME4"/>
<dbReference type="GO" id="GO:0005886">
    <property type="term" value="C:plasma membrane"/>
    <property type="evidence" value="ECO:0007669"/>
    <property type="project" value="TreeGrafter"/>
</dbReference>
<dbReference type="PANTHER" id="PTHR13800:SF12">
    <property type="entry name" value="TRANSIENT RECEPTOR POTENTIAL CATION CHANNEL SUBFAMILY M MEMBER-LIKE 2"/>
    <property type="match status" value="1"/>
</dbReference>
<keyword evidence="7" id="KW-0407">Ion channel</keyword>
<dbReference type="EMBL" id="CAJOBQ010000082">
    <property type="protein sequence ID" value="CAF4248265.1"/>
    <property type="molecule type" value="Genomic_DNA"/>
</dbReference>
<proteinExistence type="predicted"/>
<feature type="domain" description="TRPM-like" evidence="10">
    <location>
        <begin position="456"/>
        <end position="720"/>
    </location>
</feature>
<comment type="subcellular location">
    <subcellularLocation>
        <location evidence="1">Membrane</location>
        <topology evidence="1">Multi-pass membrane protein</topology>
    </subcellularLocation>
</comment>
<feature type="transmembrane region" description="Helical" evidence="8">
    <location>
        <begin position="824"/>
        <end position="844"/>
    </location>
</feature>
<dbReference type="PANTHER" id="PTHR13800">
    <property type="entry name" value="TRANSIENT RECEPTOR POTENTIAL CATION CHANNEL, SUBFAMILY M, MEMBER 6"/>
    <property type="match status" value="1"/>
</dbReference>
<evidence type="ECO:0000256" key="1">
    <source>
        <dbReference type="ARBA" id="ARBA00004141"/>
    </source>
</evidence>
<evidence type="ECO:0000313" key="11">
    <source>
        <dbReference type="EMBL" id="CAF4248265.1"/>
    </source>
</evidence>
<evidence type="ECO:0000259" key="9">
    <source>
        <dbReference type="Pfam" id="PF18139"/>
    </source>
</evidence>
<feature type="transmembrane region" description="Helical" evidence="8">
    <location>
        <begin position="896"/>
        <end position="913"/>
    </location>
</feature>
<keyword evidence="4 8" id="KW-1133">Transmembrane helix</keyword>
<feature type="transmembrane region" description="Helical" evidence="8">
    <location>
        <begin position="749"/>
        <end position="767"/>
    </location>
</feature>
<feature type="transmembrane region" description="Helical" evidence="8">
    <location>
        <begin position="966"/>
        <end position="988"/>
    </location>
</feature>
<feature type="domain" description="TRPM SLOG" evidence="9">
    <location>
        <begin position="96"/>
        <end position="328"/>
    </location>
</feature>
<keyword evidence="6 8" id="KW-0472">Membrane</keyword>
<dbReference type="Pfam" id="PF25508">
    <property type="entry name" value="TRPM2"/>
    <property type="match status" value="1"/>
</dbReference>
<dbReference type="InterPro" id="IPR057366">
    <property type="entry name" value="TRPM-like"/>
</dbReference>
<evidence type="ECO:0000256" key="2">
    <source>
        <dbReference type="ARBA" id="ARBA00022448"/>
    </source>
</evidence>
<reference evidence="11" key="1">
    <citation type="submission" date="2021-02" db="EMBL/GenBank/DDBJ databases">
        <authorList>
            <person name="Nowell W R."/>
        </authorList>
    </citation>
    <scope>NUCLEOTIDE SEQUENCE</scope>
</reference>
<sequence>MSSHKVSYEKWHDGITRWGLKHRPTCILFSKEQPLPPEQHQNEKCGCGRLKRSHSYVGQPKSQNVDKWNYQSCSKQIEDMKNFGILYNQYESRLTKLIRCNTGEKPENLYKLIQNDCNEKSRLIISIYGGAKYFEMNERLEKEFMRGIIEAATIADGWILTTGLSSGIGKLVGEAILQDRVLNGGSKDLVSIGLAKWGSLPEETRELLSKKFTNQKNGINADTNDKDYEFPREILKTTDAETIEMHHTYMLLFDDGQLSGYIGDGQRRSFVQEATNDVNKCYAVTVIVEGGINTLEVILNDLEDSRPVVIIEGSGRIADVLSDLLKQNPECVPEEVQIDDGLNKFFQNDETNSDPSRKSFAHKCCKREIKKIMNMKYRHLLNVYSLDKDSNVAKTIFDAIFKSYKMMVPEHQDNCHDQPENQDHSRKIIETLLDLSIKWNSLEGLKQVLKHIKRKAIKLSPEELGKHFITSLEDNKSMLVDYLLRSQYDVLEKLQKQDVLKLYKNSWTKQHAKTYLFPALSGENREEPTSLAVVDAICEEYIGSFMQPLHCSKKQKLNQILTGLKRTCCELTQKICRCCWKPKHNINYIHNYLLIAMLHPGIQASYSEQHKLRDLFLWSVFMGHVELAKVLLVHLKPRICASLIASKVFTEYSKHTNIFQFKDKMKNIADEFELYAVKCIDSCYEYNETKACELILRQISLFGNITIAQVAVSAKSKKFLLTACFGRVMSEAWYDKLDEINRSAVGTPMITLGLLSFGVLAPLYVVYRNQNQEEPQEQITSNRDDQFDPNGINHYMSSNYSQKLTFRSYLNRFISFHESPMIKMMYNFIANVWLLLTFSYMMLYHFDPPLNKKRPHWTEIFVIITITTILLENIRQKYSTFVTNMRECENTIESKLLLLLTNFFHIALYALFYTGTIMRHTMGNIPHLLAVARILMAIDLELWYLRSLKFMISHSYLGPKLLMIKAMTRDLAAFLYVIFVFITAYGVVSRSMIMHNQVEFSIHGIFSGIFYTPYSFLFGGSDKVLEGK</sequence>
<comment type="caution">
    <text evidence="11">The sequence shown here is derived from an EMBL/GenBank/DDBJ whole genome shotgun (WGS) entry which is preliminary data.</text>
</comment>
<gene>
    <name evidence="11" type="ORF">TSG867_LOCUS2911</name>
</gene>
<accession>A0A820EME4</accession>
<keyword evidence="3 8" id="KW-0812">Transmembrane</keyword>
<organism evidence="11 12">
    <name type="scientific">Rotaria socialis</name>
    <dbReference type="NCBI Taxonomy" id="392032"/>
    <lineage>
        <taxon>Eukaryota</taxon>
        <taxon>Metazoa</taxon>
        <taxon>Spiralia</taxon>
        <taxon>Gnathifera</taxon>
        <taxon>Rotifera</taxon>
        <taxon>Eurotatoria</taxon>
        <taxon>Bdelloidea</taxon>
        <taxon>Philodinida</taxon>
        <taxon>Philodinidae</taxon>
        <taxon>Rotaria</taxon>
    </lineage>
</organism>
<dbReference type="GO" id="GO:0099604">
    <property type="term" value="F:ligand-gated calcium channel activity"/>
    <property type="evidence" value="ECO:0007669"/>
    <property type="project" value="TreeGrafter"/>
</dbReference>